<dbReference type="EMBL" id="JAICCF010000001">
    <property type="protein sequence ID" value="MBW8683251.1"/>
    <property type="molecule type" value="Genomic_DNA"/>
</dbReference>
<gene>
    <name evidence="1" type="ORF">K1Y79_02795</name>
</gene>
<evidence type="ECO:0008006" key="3">
    <source>
        <dbReference type="Google" id="ProtNLM"/>
    </source>
</evidence>
<name>A0ABS7G766_9BACT</name>
<protein>
    <recommendedName>
        <fullName evidence="3">Circularly permuted ATP-grasp superfamily protein</fullName>
    </recommendedName>
</protein>
<sequence>MIPSIRTAYNHQFTDKQYHDFLEGIALEAGEAPVFKVAETPVFIPATLTAQLIQACDEIIAVIMRPDFKELTRHAIPHQLKAPHENDHPHFIVIDFAVCRDEHGELTPRLIELQGFPSLYAFQELMARQFRTHFNIPDTVNNFFGGLDSESYFQLLKEVIVGNFNPEEVVLLEVKPHEQKTRIDFYYTEQRLGIKPICVTELIQEGKKLYYETGGGKVQIRRIYNRVIFDDLHRQQEHLGKHVSLLQDLDVEWVTHPNWFYRISKYMLPFIHSEYAPKSWFLHELPVIPADLENYVLKPLFSFAGQGVLIDVTQADIDRITDPENWILQHKVQYDPAIVTPEGPAYCEIRMMYIWPDDSPKPLLVHNLARISKSKMIGVTQGKPQQWTGGSCAFFEQEL</sequence>
<proteinExistence type="predicted"/>
<dbReference type="RefSeq" id="WP_220248479.1">
    <property type="nucleotide sequence ID" value="NZ_JAICCF010000001.1"/>
</dbReference>
<dbReference type="Proteomes" id="UP000812961">
    <property type="component" value="Unassembled WGS sequence"/>
</dbReference>
<accession>A0ABS7G766</accession>
<reference evidence="1 2" key="1">
    <citation type="submission" date="2021-08" db="EMBL/GenBank/DDBJ databases">
        <title>The genome sequence of Chitinophaga sp. B61.</title>
        <authorList>
            <person name="Zhang X."/>
        </authorList>
    </citation>
    <scope>NUCLEOTIDE SEQUENCE [LARGE SCALE GENOMIC DNA]</scope>
    <source>
        <strain evidence="1 2">B61</strain>
    </source>
</reference>
<comment type="caution">
    <text evidence="1">The sequence shown here is derived from an EMBL/GenBank/DDBJ whole genome shotgun (WGS) entry which is preliminary data.</text>
</comment>
<dbReference type="SUPFAM" id="SSF56059">
    <property type="entry name" value="Glutathione synthetase ATP-binding domain-like"/>
    <property type="match status" value="1"/>
</dbReference>
<organism evidence="1 2">
    <name type="scientific">Chitinophaga rhizophila</name>
    <dbReference type="NCBI Taxonomy" id="2866212"/>
    <lineage>
        <taxon>Bacteria</taxon>
        <taxon>Pseudomonadati</taxon>
        <taxon>Bacteroidota</taxon>
        <taxon>Chitinophagia</taxon>
        <taxon>Chitinophagales</taxon>
        <taxon>Chitinophagaceae</taxon>
        <taxon>Chitinophaga</taxon>
    </lineage>
</organism>
<evidence type="ECO:0000313" key="1">
    <source>
        <dbReference type="EMBL" id="MBW8683251.1"/>
    </source>
</evidence>
<evidence type="ECO:0000313" key="2">
    <source>
        <dbReference type="Proteomes" id="UP000812961"/>
    </source>
</evidence>
<keyword evidence="2" id="KW-1185">Reference proteome</keyword>